<protein>
    <submittedName>
        <fullName evidence="1">Uncharacterized protein</fullName>
    </submittedName>
</protein>
<evidence type="ECO:0000313" key="2">
    <source>
        <dbReference type="Proteomes" id="UP001153148"/>
    </source>
</evidence>
<proteinExistence type="predicted"/>
<comment type="caution">
    <text evidence="1">The sequence shown here is derived from an EMBL/GenBank/DDBJ whole genome shotgun (WGS) entry which is preliminary data.</text>
</comment>
<organism evidence="1 2">
    <name type="scientific">Timema podura</name>
    <name type="common">Walking stick</name>
    <dbReference type="NCBI Taxonomy" id="61482"/>
    <lineage>
        <taxon>Eukaryota</taxon>
        <taxon>Metazoa</taxon>
        <taxon>Ecdysozoa</taxon>
        <taxon>Arthropoda</taxon>
        <taxon>Hexapoda</taxon>
        <taxon>Insecta</taxon>
        <taxon>Pterygota</taxon>
        <taxon>Neoptera</taxon>
        <taxon>Polyneoptera</taxon>
        <taxon>Phasmatodea</taxon>
        <taxon>Timematodea</taxon>
        <taxon>Timematoidea</taxon>
        <taxon>Timematidae</taxon>
        <taxon>Timema</taxon>
    </lineage>
</organism>
<evidence type="ECO:0000313" key="1">
    <source>
        <dbReference type="EMBL" id="CAG2053614.1"/>
    </source>
</evidence>
<sequence>MTTAKNSQLTQHHPLAPKGDMYPAIQLVHILVLGPVPYKLSVAKQSKPPTSLGSCGYLTPVSII</sequence>
<name>A0ABN7NFH4_TIMPD</name>
<dbReference type="EMBL" id="CAJPIN010000518">
    <property type="protein sequence ID" value="CAG2053614.1"/>
    <property type="molecule type" value="Genomic_DNA"/>
</dbReference>
<dbReference type="Proteomes" id="UP001153148">
    <property type="component" value="Unassembled WGS sequence"/>
</dbReference>
<reference evidence="1" key="1">
    <citation type="submission" date="2021-03" db="EMBL/GenBank/DDBJ databases">
        <authorList>
            <person name="Tran Van P."/>
        </authorList>
    </citation>
    <scope>NUCLEOTIDE SEQUENCE</scope>
</reference>
<gene>
    <name evidence="1" type="ORF">TPAB3V08_LOCUS665</name>
</gene>
<keyword evidence="2" id="KW-1185">Reference proteome</keyword>
<accession>A0ABN7NFH4</accession>